<evidence type="ECO:0000256" key="2">
    <source>
        <dbReference type="ARBA" id="ARBA00022741"/>
    </source>
</evidence>
<dbReference type="GO" id="GO:0003677">
    <property type="term" value="F:DNA binding"/>
    <property type="evidence" value="ECO:0007669"/>
    <property type="project" value="InterPro"/>
</dbReference>
<dbReference type="Gene3D" id="3.30.230.10">
    <property type="match status" value="1"/>
</dbReference>
<dbReference type="InterPro" id="IPR020568">
    <property type="entry name" value="Ribosomal_Su5_D2-typ_SF"/>
</dbReference>
<gene>
    <name evidence="6" type="ORF">BSZ37_11240</name>
</gene>
<dbReference type="NCBIfam" id="TIGR00368">
    <property type="entry name" value="YifB family Mg chelatase-like AAA ATPase"/>
    <property type="match status" value="1"/>
</dbReference>
<dbReference type="InterPro" id="IPR025158">
    <property type="entry name" value="Mg_chelat-rel_C"/>
</dbReference>
<dbReference type="CDD" id="cd00009">
    <property type="entry name" value="AAA"/>
    <property type="match status" value="1"/>
</dbReference>
<dbReference type="SUPFAM" id="SSF52540">
    <property type="entry name" value="P-loop containing nucleoside triphosphate hydrolases"/>
    <property type="match status" value="1"/>
</dbReference>
<name>A0A271J0H7_9BACT</name>
<comment type="caution">
    <text evidence="6">The sequence shown here is derived from an EMBL/GenBank/DDBJ whole genome shotgun (WGS) entry which is preliminary data.</text>
</comment>
<dbReference type="SUPFAM" id="SSF54211">
    <property type="entry name" value="Ribosomal protein S5 domain 2-like"/>
    <property type="match status" value="1"/>
</dbReference>
<dbReference type="Pfam" id="PF13335">
    <property type="entry name" value="Mg_chelatase_C"/>
    <property type="match status" value="1"/>
</dbReference>
<evidence type="ECO:0000259" key="5">
    <source>
        <dbReference type="SMART" id="SM00382"/>
    </source>
</evidence>
<dbReference type="AlphaFoldDB" id="A0A271J0H7"/>
<accession>A0A271J0H7</accession>
<organism evidence="6 7">
    <name type="scientific">Rubrivirga marina</name>
    <dbReference type="NCBI Taxonomy" id="1196024"/>
    <lineage>
        <taxon>Bacteria</taxon>
        <taxon>Pseudomonadati</taxon>
        <taxon>Rhodothermota</taxon>
        <taxon>Rhodothermia</taxon>
        <taxon>Rhodothermales</taxon>
        <taxon>Rubricoccaceae</taxon>
        <taxon>Rubrivirga</taxon>
    </lineage>
</organism>
<keyword evidence="2" id="KW-0547">Nucleotide-binding</keyword>
<dbReference type="InterPro" id="IPR027417">
    <property type="entry name" value="P-loop_NTPase"/>
</dbReference>
<evidence type="ECO:0000313" key="6">
    <source>
        <dbReference type="EMBL" id="PAP76963.1"/>
    </source>
</evidence>
<protein>
    <submittedName>
        <fullName evidence="6">Magnesium chelatase</fullName>
    </submittedName>
</protein>
<feature type="domain" description="AAA+ ATPase" evidence="5">
    <location>
        <begin position="220"/>
        <end position="405"/>
    </location>
</feature>
<dbReference type="InterPro" id="IPR000523">
    <property type="entry name" value="Mg_chelatse_chII-like_cat_dom"/>
</dbReference>
<keyword evidence="3" id="KW-0067">ATP-binding</keyword>
<keyword evidence="7" id="KW-1185">Reference proteome</keyword>
<feature type="compositionally biased region" description="Basic and acidic residues" evidence="4">
    <location>
        <begin position="178"/>
        <end position="187"/>
    </location>
</feature>
<dbReference type="InterPro" id="IPR004482">
    <property type="entry name" value="Mg_chelat-rel"/>
</dbReference>
<feature type="region of interest" description="Disordered" evidence="4">
    <location>
        <begin position="178"/>
        <end position="199"/>
    </location>
</feature>
<dbReference type="Pfam" id="PF13541">
    <property type="entry name" value="ChlI"/>
    <property type="match status" value="1"/>
</dbReference>
<dbReference type="PRINTS" id="PR01657">
    <property type="entry name" value="MCMFAMILY"/>
</dbReference>
<dbReference type="RefSeq" id="WP_095510631.1">
    <property type="nucleotide sequence ID" value="NZ_MQWD01000001.1"/>
</dbReference>
<dbReference type="Pfam" id="PF01078">
    <property type="entry name" value="Mg_chelatase"/>
    <property type="match status" value="1"/>
</dbReference>
<dbReference type="GO" id="GO:0005524">
    <property type="term" value="F:ATP binding"/>
    <property type="evidence" value="ECO:0007669"/>
    <property type="project" value="UniProtKB-KW"/>
</dbReference>
<dbReference type="EMBL" id="MQWD01000001">
    <property type="protein sequence ID" value="PAP76963.1"/>
    <property type="molecule type" value="Genomic_DNA"/>
</dbReference>
<dbReference type="OrthoDB" id="9813147at2"/>
<evidence type="ECO:0000256" key="1">
    <source>
        <dbReference type="ARBA" id="ARBA00006354"/>
    </source>
</evidence>
<dbReference type="Gene3D" id="3.40.50.300">
    <property type="entry name" value="P-loop containing nucleotide triphosphate hydrolases"/>
    <property type="match status" value="1"/>
</dbReference>
<dbReference type="InterPro" id="IPR045006">
    <property type="entry name" value="CHLI-like"/>
</dbReference>
<reference evidence="6 7" key="1">
    <citation type="submission" date="2016-11" db="EMBL/GenBank/DDBJ databases">
        <title>Study of marine rhodopsin-containing bacteria.</title>
        <authorList>
            <person name="Yoshizawa S."/>
            <person name="Kumagai Y."/>
            <person name="Kogure K."/>
        </authorList>
    </citation>
    <scope>NUCLEOTIDE SEQUENCE [LARGE SCALE GENOMIC DNA]</scope>
    <source>
        <strain evidence="6 7">SAORIC-28</strain>
    </source>
</reference>
<dbReference type="InterPro" id="IPR003593">
    <property type="entry name" value="AAA+_ATPase"/>
</dbReference>
<sequence length="523" mass="55218">MPPLSRLSRVWSSAVLGVDALPIEIETHTEPNIPRWTVVGLPDGAVRESRDRVWAALKTSGLPTPRGAVTVNLAPADVRKEGSAYDLPLALGLLAAIGDGLISQDVLDEVVIVGELGLDGAVRPVRGVLPMAAGARADGRRGMLVPPENAAEAAVVEGLEVYPVATLREAFDFLVEEDGRGTPEAPRRLTTPDGPTGGPDFADVRGQGLVKRALEVAAAGGHNALMVGPPGSGKTMLARRLPTILPPLTPAEALETTKILSVGGRLNGAAGHGLVAARPFRSPHHTISNAGLVGGGSNPMPGEISLAHNGVLFLDELPEFDRPVLEVLRQPLEEGEVTIARARATVRYPARFMLVASMNPCPCGHAGDPTRACVCAPGQVQRYLAKVSGPLLDRIDLHVEVTPVPFEALSRREDAEPSAAVRRRVVAARERQAARFDGLQGRYCNAQLTAPEVRRWCRLDAAGQGLLKSALTRLGLSARAHDRILKVARTVADLAEAGDVGPEHVAEAIQYRSLDRAGWGVGG</sequence>
<dbReference type="SMART" id="SM00382">
    <property type="entry name" value="AAA"/>
    <property type="match status" value="1"/>
</dbReference>
<evidence type="ECO:0000256" key="3">
    <source>
        <dbReference type="ARBA" id="ARBA00022840"/>
    </source>
</evidence>
<comment type="similarity">
    <text evidence="1">Belongs to the Mg-chelatase subunits D/I family. ComM subfamily.</text>
</comment>
<dbReference type="Proteomes" id="UP000216339">
    <property type="component" value="Unassembled WGS sequence"/>
</dbReference>
<dbReference type="InterPro" id="IPR014721">
    <property type="entry name" value="Ribsml_uS5_D2-typ_fold_subgr"/>
</dbReference>
<dbReference type="PANTHER" id="PTHR32039:SF7">
    <property type="entry name" value="COMPETENCE PROTEIN COMM"/>
    <property type="match status" value="1"/>
</dbReference>
<evidence type="ECO:0000256" key="4">
    <source>
        <dbReference type="SAM" id="MobiDB-lite"/>
    </source>
</evidence>
<proteinExistence type="inferred from homology"/>
<evidence type="ECO:0000313" key="7">
    <source>
        <dbReference type="Proteomes" id="UP000216339"/>
    </source>
</evidence>
<dbReference type="InterPro" id="IPR001208">
    <property type="entry name" value="MCM_dom"/>
</dbReference>
<dbReference type="PANTHER" id="PTHR32039">
    <property type="entry name" value="MAGNESIUM-CHELATASE SUBUNIT CHLI"/>
    <property type="match status" value="1"/>
</dbReference>